<dbReference type="Gene3D" id="2.30.130.30">
    <property type="entry name" value="Hypothetical protein"/>
    <property type="match status" value="1"/>
</dbReference>
<sequence>MISPIINRDTVLISVHQKYAEKIINGEKTIELRKSLPQKVKPGDNLIIYVTSPVKKLYAICTIKQFIKSTPDRLKADELSNTGITSKEFDQYYKSSSKAYAIVLENIIDIKHKNIELKTLKTLVPKFLPPQTYYYFNDSVVGFINLKKILFH</sequence>
<dbReference type="RefSeq" id="WP_042270116.1">
    <property type="nucleotide sequence ID" value="NZ_CP136694.1"/>
</dbReference>
<evidence type="ECO:0000259" key="1">
    <source>
        <dbReference type="SMART" id="SM01022"/>
    </source>
</evidence>
<protein>
    <submittedName>
        <fullName evidence="2">Phage protein</fullName>
    </submittedName>
</protein>
<feature type="domain" description="ASCH" evidence="1">
    <location>
        <begin position="13"/>
        <end position="108"/>
    </location>
</feature>
<dbReference type="Pfam" id="PF04266">
    <property type="entry name" value="ASCH"/>
    <property type="match status" value="1"/>
</dbReference>
<dbReference type="EMBL" id="BBLG01000002">
    <property type="protein sequence ID" value="GAK75771.1"/>
    <property type="molecule type" value="Genomic_DNA"/>
</dbReference>
<evidence type="ECO:0000313" key="2">
    <source>
        <dbReference type="EMBL" id="GAK75771.1"/>
    </source>
</evidence>
<dbReference type="GeneID" id="90596480"/>
<dbReference type="InterPro" id="IPR007374">
    <property type="entry name" value="ASCH_domain"/>
</dbReference>
<name>A0A081DA25_NONUL</name>
<evidence type="ECO:0000313" key="3">
    <source>
        <dbReference type="Proteomes" id="UP000028980"/>
    </source>
</evidence>
<accession>A0A081DA25</accession>
<dbReference type="InterPro" id="IPR015947">
    <property type="entry name" value="PUA-like_sf"/>
</dbReference>
<comment type="caution">
    <text evidence="2">The sequence shown here is derived from an EMBL/GenBank/DDBJ whole genome shotgun (WGS) entry which is preliminary data.</text>
</comment>
<gene>
    <name evidence="2" type="ORF">JCM19296_1363</name>
</gene>
<proteinExistence type="predicted"/>
<dbReference type="Proteomes" id="UP000028980">
    <property type="component" value="Unassembled WGS sequence"/>
</dbReference>
<organism evidence="2 3">
    <name type="scientific">Nonlabens ulvanivorans</name>
    <name type="common">Persicivirga ulvanivorans</name>
    <dbReference type="NCBI Taxonomy" id="906888"/>
    <lineage>
        <taxon>Bacteria</taxon>
        <taxon>Pseudomonadati</taxon>
        <taxon>Bacteroidota</taxon>
        <taxon>Flavobacteriia</taxon>
        <taxon>Flavobacteriales</taxon>
        <taxon>Flavobacteriaceae</taxon>
        <taxon>Nonlabens</taxon>
    </lineage>
</organism>
<dbReference type="SUPFAM" id="SSF88697">
    <property type="entry name" value="PUA domain-like"/>
    <property type="match status" value="1"/>
</dbReference>
<dbReference type="AlphaFoldDB" id="A0A081DA25"/>
<reference evidence="2 3" key="1">
    <citation type="journal article" date="2014" name="Genome Announc.">
        <title>Draft Genome Sequences of Marine Flavobacterium Nonlabens Strains NR17, NR24, NR27, NR32, NR33, and Ara13.</title>
        <authorList>
            <person name="Nakanishi M."/>
            <person name="Meirelles P."/>
            <person name="Suzuki R."/>
            <person name="Takatani N."/>
            <person name="Mino S."/>
            <person name="Suda W."/>
            <person name="Oshima K."/>
            <person name="Hattori M."/>
            <person name="Ohkuma M."/>
            <person name="Hosokawa M."/>
            <person name="Miyashita K."/>
            <person name="Thompson F.L."/>
            <person name="Niwa A."/>
            <person name="Sawabe T."/>
            <person name="Sawabe T."/>
        </authorList>
    </citation>
    <scope>NUCLEOTIDE SEQUENCE [LARGE SCALE GENOMIC DNA]</scope>
    <source>
        <strain evidence="3">JCM19296</strain>
    </source>
</reference>
<dbReference type="SMART" id="SM01022">
    <property type="entry name" value="ASCH"/>
    <property type="match status" value="1"/>
</dbReference>